<dbReference type="SUPFAM" id="SSF55060">
    <property type="entry name" value="GHMP Kinase, C-terminal domain"/>
    <property type="match status" value="1"/>
</dbReference>
<dbReference type="AlphaFoldDB" id="A0A923EC60"/>
<keyword evidence="10 13" id="KW-0067">ATP-binding</keyword>
<dbReference type="PANTHER" id="PTHR20861">
    <property type="entry name" value="HOMOSERINE/4-DIPHOSPHOCYTIDYL-2-C-METHYL-D-ERYTHRITOL KINASE"/>
    <property type="match status" value="1"/>
</dbReference>
<dbReference type="GO" id="GO:0005737">
    <property type="term" value="C:cytoplasm"/>
    <property type="evidence" value="ECO:0007669"/>
    <property type="project" value="UniProtKB-SubCell"/>
</dbReference>
<dbReference type="GO" id="GO:0005524">
    <property type="term" value="F:ATP binding"/>
    <property type="evidence" value="ECO:0007669"/>
    <property type="project" value="UniProtKB-UniRule"/>
</dbReference>
<dbReference type="HAMAP" id="MF_00384">
    <property type="entry name" value="Homoser_kinase"/>
    <property type="match status" value="1"/>
</dbReference>
<proteinExistence type="inferred from homology"/>
<name>A0A923EC60_CLOTT</name>
<evidence type="ECO:0000256" key="12">
    <source>
        <dbReference type="ARBA" id="ARBA00049954"/>
    </source>
</evidence>
<accession>A0A923EC60</accession>
<dbReference type="InterPro" id="IPR000870">
    <property type="entry name" value="Homoserine_kinase"/>
</dbReference>
<evidence type="ECO:0000256" key="9">
    <source>
        <dbReference type="ARBA" id="ARBA00022777"/>
    </source>
</evidence>
<reference evidence="16 17" key="1">
    <citation type="submission" date="2020-04" db="EMBL/GenBank/DDBJ databases">
        <title>Genomic insights into acetone-butanol-ethanol (ABE) fermentation by sequencing solventogenic clostridia strains.</title>
        <authorList>
            <person name="Brown S."/>
        </authorList>
    </citation>
    <scope>NUCLEOTIDE SEQUENCE [LARGE SCALE GENOMIC DNA]</scope>
    <source>
        <strain evidence="16 17">DJ011</strain>
    </source>
</reference>
<evidence type="ECO:0000256" key="2">
    <source>
        <dbReference type="ARBA" id="ARBA00007370"/>
    </source>
</evidence>
<dbReference type="GO" id="GO:0004413">
    <property type="term" value="F:homoserine kinase activity"/>
    <property type="evidence" value="ECO:0007669"/>
    <property type="project" value="UniProtKB-UniRule"/>
</dbReference>
<dbReference type="PIRSF" id="PIRSF000676">
    <property type="entry name" value="Homoser_kin"/>
    <property type="match status" value="1"/>
</dbReference>
<dbReference type="InterPro" id="IPR014721">
    <property type="entry name" value="Ribsml_uS5_D2-typ_fold_subgr"/>
</dbReference>
<dbReference type="InterPro" id="IPR020568">
    <property type="entry name" value="Ribosomal_Su5_D2-typ_SF"/>
</dbReference>
<feature type="binding site" evidence="13">
    <location>
        <begin position="82"/>
        <end position="92"/>
    </location>
    <ligand>
        <name>ATP</name>
        <dbReference type="ChEBI" id="CHEBI:30616"/>
    </ligand>
</feature>
<dbReference type="Proteomes" id="UP000563151">
    <property type="component" value="Unassembled WGS sequence"/>
</dbReference>
<comment type="similarity">
    <text evidence="2 13">Belongs to the GHMP kinase family. Homoserine kinase subfamily.</text>
</comment>
<dbReference type="RefSeq" id="WP_035150737.1">
    <property type="nucleotide sequence ID" value="NZ_JAAZWO010000012.1"/>
</dbReference>
<dbReference type="EC" id="2.7.1.39" evidence="3 13"/>
<evidence type="ECO:0000256" key="13">
    <source>
        <dbReference type="HAMAP-Rule" id="MF_00384"/>
    </source>
</evidence>
<dbReference type="InterPro" id="IPR006204">
    <property type="entry name" value="GHMP_kinase_N_dom"/>
</dbReference>
<keyword evidence="7 13" id="KW-0791">Threonine biosynthesis</keyword>
<dbReference type="InterPro" id="IPR036554">
    <property type="entry name" value="GHMP_kinase_C_sf"/>
</dbReference>
<evidence type="ECO:0000313" key="17">
    <source>
        <dbReference type="Proteomes" id="UP000563151"/>
    </source>
</evidence>
<dbReference type="PRINTS" id="PR00958">
    <property type="entry name" value="HOMSERKINASE"/>
</dbReference>
<feature type="domain" description="GHMP kinase N-terminal" evidence="14">
    <location>
        <begin position="53"/>
        <end position="135"/>
    </location>
</feature>
<evidence type="ECO:0000259" key="15">
    <source>
        <dbReference type="Pfam" id="PF08544"/>
    </source>
</evidence>
<evidence type="ECO:0000256" key="10">
    <source>
        <dbReference type="ARBA" id="ARBA00022840"/>
    </source>
</evidence>
<evidence type="ECO:0000259" key="14">
    <source>
        <dbReference type="Pfam" id="PF00288"/>
    </source>
</evidence>
<keyword evidence="8 13" id="KW-0547">Nucleotide-binding</keyword>
<keyword evidence="17" id="KW-1185">Reference proteome</keyword>
<evidence type="ECO:0000313" key="16">
    <source>
        <dbReference type="EMBL" id="MBC2398309.1"/>
    </source>
</evidence>
<dbReference type="SUPFAM" id="SSF54211">
    <property type="entry name" value="Ribosomal protein S5 domain 2-like"/>
    <property type="match status" value="1"/>
</dbReference>
<dbReference type="PANTHER" id="PTHR20861:SF1">
    <property type="entry name" value="HOMOSERINE KINASE"/>
    <property type="match status" value="1"/>
</dbReference>
<dbReference type="InterPro" id="IPR013750">
    <property type="entry name" value="GHMP_kinase_C_dom"/>
</dbReference>
<comment type="subcellular location">
    <subcellularLocation>
        <location evidence="13">Cytoplasm</location>
    </subcellularLocation>
</comment>
<organism evidence="16 17">
    <name type="scientific">Clostridium tetanomorphum</name>
    <dbReference type="NCBI Taxonomy" id="1553"/>
    <lineage>
        <taxon>Bacteria</taxon>
        <taxon>Bacillati</taxon>
        <taxon>Bacillota</taxon>
        <taxon>Clostridia</taxon>
        <taxon>Eubacteriales</taxon>
        <taxon>Clostridiaceae</taxon>
        <taxon>Clostridium</taxon>
    </lineage>
</organism>
<dbReference type="NCBIfam" id="TIGR00191">
    <property type="entry name" value="thrB"/>
    <property type="match status" value="1"/>
</dbReference>
<comment type="catalytic activity">
    <reaction evidence="11 13">
        <text>L-homoserine + ATP = O-phospho-L-homoserine + ADP + H(+)</text>
        <dbReference type="Rhea" id="RHEA:13985"/>
        <dbReference type="ChEBI" id="CHEBI:15378"/>
        <dbReference type="ChEBI" id="CHEBI:30616"/>
        <dbReference type="ChEBI" id="CHEBI:57476"/>
        <dbReference type="ChEBI" id="CHEBI:57590"/>
        <dbReference type="ChEBI" id="CHEBI:456216"/>
        <dbReference type="EC" id="2.7.1.39"/>
    </reaction>
</comment>
<keyword evidence="13" id="KW-0963">Cytoplasm</keyword>
<feature type="domain" description="GHMP kinase C-terminal" evidence="15">
    <location>
        <begin position="197"/>
        <end position="260"/>
    </location>
</feature>
<evidence type="ECO:0000256" key="6">
    <source>
        <dbReference type="ARBA" id="ARBA00022679"/>
    </source>
</evidence>
<evidence type="ECO:0000256" key="5">
    <source>
        <dbReference type="ARBA" id="ARBA00022605"/>
    </source>
</evidence>
<keyword evidence="6 13" id="KW-0808">Transferase</keyword>
<evidence type="ECO:0000256" key="1">
    <source>
        <dbReference type="ARBA" id="ARBA00005015"/>
    </source>
</evidence>
<comment type="caution">
    <text evidence="16">The sequence shown here is derived from an EMBL/GenBank/DDBJ whole genome shotgun (WGS) entry which is preliminary data.</text>
</comment>
<protein>
    <recommendedName>
        <fullName evidence="4 13">Homoserine kinase</fullName>
        <shortName evidence="13">HK</shortName>
        <shortName evidence="13">HSK</shortName>
        <ecNumber evidence="3 13">2.7.1.39</ecNumber>
    </recommendedName>
</protein>
<keyword evidence="5 13" id="KW-0028">Amino-acid biosynthesis</keyword>
<evidence type="ECO:0000256" key="7">
    <source>
        <dbReference type="ARBA" id="ARBA00022697"/>
    </source>
</evidence>
<keyword evidence="9 13" id="KW-0418">Kinase</keyword>
<evidence type="ECO:0000256" key="8">
    <source>
        <dbReference type="ARBA" id="ARBA00022741"/>
    </source>
</evidence>
<evidence type="ECO:0000256" key="4">
    <source>
        <dbReference type="ARBA" id="ARBA00017858"/>
    </source>
</evidence>
<dbReference type="PROSITE" id="PS00627">
    <property type="entry name" value="GHMP_KINASES_ATP"/>
    <property type="match status" value="1"/>
</dbReference>
<comment type="pathway">
    <text evidence="1 13">Amino-acid biosynthesis; L-threonine biosynthesis; L-threonine from L-aspartate: step 4/5.</text>
</comment>
<sequence length="295" mass="32706">MLEIIVPATSANFGPGFDALGIALNLYNKFYIEEIEQGLIIEGCEEKYKGKDNLVYKAMEECFKITGYKVNGIKIKIEANIPPSRGLGSSASCIVAGVMAANEISGSKLNKEEILNLATKIEGHPDNITPALFGGMTVSIYENKKVLYNNIFVPENVGFSALIPEFKLSTEKAREVLPKEISYKDAVFNISRVSMLISALSNGNLKLLKVACEDKLHQQYRGKLIEEFNNIIEICNKLNCLGVFLSGAGPTIMTLVEEKNLEFYNNIQAELFALNNHWEVKNLKMDSLGARIKKL</sequence>
<evidence type="ECO:0000256" key="3">
    <source>
        <dbReference type="ARBA" id="ARBA00012078"/>
    </source>
</evidence>
<dbReference type="InterPro" id="IPR006203">
    <property type="entry name" value="GHMP_knse_ATP-bd_CS"/>
</dbReference>
<dbReference type="Pfam" id="PF08544">
    <property type="entry name" value="GHMP_kinases_C"/>
    <property type="match status" value="1"/>
</dbReference>
<dbReference type="EMBL" id="JAAZWO010000012">
    <property type="protein sequence ID" value="MBC2398309.1"/>
    <property type="molecule type" value="Genomic_DNA"/>
</dbReference>
<dbReference type="Gene3D" id="3.30.230.10">
    <property type="match status" value="1"/>
</dbReference>
<dbReference type="GO" id="GO:0009088">
    <property type="term" value="P:threonine biosynthetic process"/>
    <property type="evidence" value="ECO:0007669"/>
    <property type="project" value="UniProtKB-UniRule"/>
</dbReference>
<evidence type="ECO:0000256" key="11">
    <source>
        <dbReference type="ARBA" id="ARBA00049375"/>
    </source>
</evidence>
<dbReference type="Gene3D" id="3.30.70.890">
    <property type="entry name" value="GHMP kinase, C-terminal domain"/>
    <property type="match status" value="1"/>
</dbReference>
<comment type="function">
    <text evidence="12 13">Catalyzes the ATP-dependent phosphorylation of L-homoserine to L-homoserine phosphate.</text>
</comment>
<gene>
    <name evidence="13" type="primary">thrB</name>
    <name evidence="16" type="ORF">HGG79_11075</name>
</gene>
<dbReference type="Pfam" id="PF00288">
    <property type="entry name" value="GHMP_kinases_N"/>
    <property type="match status" value="1"/>
</dbReference>